<dbReference type="PANTHER" id="PTHR45777">
    <property type="entry name" value="METHIONINE AMINOPEPTIDASE 2"/>
    <property type="match status" value="1"/>
</dbReference>
<dbReference type="GO" id="GO:0046872">
    <property type="term" value="F:metal ion binding"/>
    <property type="evidence" value="ECO:0007669"/>
    <property type="project" value="UniProtKB-KW"/>
</dbReference>
<evidence type="ECO:0000259" key="10">
    <source>
        <dbReference type="Pfam" id="PF00557"/>
    </source>
</evidence>
<dbReference type="PRINTS" id="PR00599">
    <property type="entry name" value="MAPEPTIDASE"/>
</dbReference>
<comment type="cofactor">
    <cofactor evidence="3">
        <name>Co(2+)</name>
        <dbReference type="ChEBI" id="CHEBI:48828"/>
    </cofactor>
</comment>
<accession>U6M7A7</accession>
<feature type="domain" description="Peptidase M24" evidence="10">
    <location>
        <begin position="172"/>
        <end position="344"/>
    </location>
</feature>
<dbReference type="GO" id="GO:0006508">
    <property type="term" value="P:proteolysis"/>
    <property type="evidence" value="ECO:0007669"/>
    <property type="project" value="UniProtKB-KW"/>
</dbReference>
<dbReference type="VEuPathDB" id="ToxoDB:EMWEY_00025820"/>
<dbReference type="Pfam" id="PF00557">
    <property type="entry name" value="Peptidase_M24"/>
    <property type="match status" value="1"/>
</dbReference>
<evidence type="ECO:0000256" key="9">
    <source>
        <dbReference type="SAM" id="MobiDB-lite"/>
    </source>
</evidence>
<evidence type="ECO:0000313" key="12">
    <source>
        <dbReference type="Proteomes" id="UP000030763"/>
    </source>
</evidence>
<reference evidence="11" key="1">
    <citation type="submission" date="2013-10" db="EMBL/GenBank/DDBJ databases">
        <title>Genomic analysis of the causative agents of coccidiosis in chickens.</title>
        <authorList>
            <person name="Reid A.J."/>
            <person name="Blake D."/>
            <person name="Billington K."/>
            <person name="Browne H."/>
            <person name="Dunn M."/>
            <person name="Hung S."/>
            <person name="Kawahara F."/>
            <person name="Miranda-Saavedra D."/>
            <person name="Mourier T."/>
            <person name="Nagra H."/>
            <person name="Otto T.D."/>
            <person name="Rawlings N."/>
            <person name="Sanchez A."/>
            <person name="Sanders M."/>
            <person name="Subramaniam C."/>
            <person name="Tay Y."/>
            <person name="Dear P."/>
            <person name="Doerig C."/>
            <person name="Gruber A."/>
            <person name="Parkinson J."/>
            <person name="Shirley M."/>
            <person name="Wan K.L."/>
            <person name="Berriman M."/>
            <person name="Tomley F."/>
            <person name="Pain A."/>
        </authorList>
    </citation>
    <scope>NUCLEOTIDE SEQUENCE [LARGE SCALE GENOMIC DNA]</scope>
    <source>
        <strain evidence="11">Weybridge</strain>
    </source>
</reference>
<dbReference type="OMA" id="YTDVRLC"/>
<evidence type="ECO:0000256" key="8">
    <source>
        <dbReference type="ARBA" id="ARBA00022801"/>
    </source>
</evidence>
<dbReference type="GO" id="GO:0004239">
    <property type="term" value="F:initiator methionyl aminopeptidase activity"/>
    <property type="evidence" value="ECO:0007669"/>
    <property type="project" value="UniProtKB-EC"/>
</dbReference>
<evidence type="ECO:0000313" key="11">
    <source>
        <dbReference type="EMBL" id="CDJ59926.1"/>
    </source>
</evidence>
<feature type="compositionally biased region" description="Basic and acidic residues" evidence="9">
    <location>
        <begin position="7"/>
        <end position="23"/>
    </location>
</feature>
<dbReference type="SUPFAM" id="SSF55920">
    <property type="entry name" value="Creatinase/aminopeptidase"/>
    <property type="match status" value="1"/>
</dbReference>
<keyword evidence="12" id="KW-1185">Reference proteome</keyword>
<evidence type="ECO:0000256" key="5">
    <source>
        <dbReference type="ARBA" id="ARBA00022438"/>
    </source>
</evidence>
<evidence type="ECO:0000256" key="6">
    <source>
        <dbReference type="ARBA" id="ARBA00022670"/>
    </source>
</evidence>
<dbReference type="GO" id="GO:0005737">
    <property type="term" value="C:cytoplasm"/>
    <property type="evidence" value="ECO:0007669"/>
    <property type="project" value="TreeGrafter"/>
</dbReference>
<keyword evidence="5 11" id="KW-0031">Aminopeptidase</keyword>
<keyword evidence="8" id="KW-0378">Hydrolase</keyword>
<feature type="compositionally biased region" description="Basic residues" evidence="9">
    <location>
        <begin position="56"/>
        <end position="67"/>
    </location>
</feature>
<dbReference type="PANTHER" id="PTHR45777:SF2">
    <property type="entry name" value="METHIONINE AMINOPEPTIDASE 2"/>
    <property type="match status" value="1"/>
</dbReference>
<dbReference type="GO" id="GO:0008235">
    <property type="term" value="F:metalloexopeptidase activity"/>
    <property type="evidence" value="ECO:0007669"/>
    <property type="project" value="TreeGrafter"/>
</dbReference>
<dbReference type="InterPro" id="IPR000994">
    <property type="entry name" value="Pept_M24"/>
</dbReference>
<gene>
    <name evidence="11" type="ORF">EMWEY_00025820</name>
</gene>
<organism evidence="11 12">
    <name type="scientific">Eimeria maxima</name>
    <name type="common">Coccidian parasite</name>
    <dbReference type="NCBI Taxonomy" id="5804"/>
    <lineage>
        <taxon>Eukaryota</taxon>
        <taxon>Sar</taxon>
        <taxon>Alveolata</taxon>
        <taxon>Apicomplexa</taxon>
        <taxon>Conoidasida</taxon>
        <taxon>Coccidia</taxon>
        <taxon>Eucoccidiorida</taxon>
        <taxon>Eimeriorina</taxon>
        <taxon>Eimeriidae</taxon>
        <taxon>Eimeria</taxon>
    </lineage>
</organism>
<comment type="cofactor">
    <cofactor evidence="2">
        <name>Mn(2+)</name>
        <dbReference type="ChEBI" id="CHEBI:29035"/>
    </cofactor>
</comment>
<evidence type="ECO:0000256" key="7">
    <source>
        <dbReference type="ARBA" id="ARBA00022723"/>
    </source>
</evidence>
<name>U6M7A7_EIMMA</name>
<evidence type="ECO:0000256" key="2">
    <source>
        <dbReference type="ARBA" id="ARBA00001936"/>
    </source>
</evidence>
<comment type="cofactor">
    <cofactor evidence="4">
        <name>Fe(2+)</name>
        <dbReference type="ChEBI" id="CHEBI:29033"/>
    </cofactor>
</comment>
<dbReference type="InterPro" id="IPR036005">
    <property type="entry name" value="Creatinase/aminopeptidase-like"/>
</dbReference>
<reference evidence="11" key="2">
    <citation type="submission" date="2013-10" db="EMBL/GenBank/DDBJ databases">
        <authorList>
            <person name="Aslett M."/>
        </authorList>
    </citation>
    <scope>NUCLEOTIDE SEQUENCE [LARGE SCALE GENOMIC DNA]</scope>
    <source>
        <strain evidence="11">Weybridge</strain>
    </source>
</reference>
<feature type="compositionally biased region" description="Low complexity" evidence="9">
    <location>
        <begin position="46"/>
        <end position="55"/>
    </location>
</feature>
<dbReference type="GeneID" id="25336568"/>
<evidence type="ECO:0000256" key="4">
    <source>
        <dbReference type="ARBA" id="ARBA00001954"/>
    </source>
</evidence>
<dbReference type="InterPro" id="IPR001714">
    <property type="entry name" value="Pept_M24_MAP"/>
</dbReference>
<dbReference type="EMBL" id="HG720993">
    <property type="protein sequence ID" value="CDJ59926.1"/>
    <property type="molecule type" value="Genomic_DNA"/>
</dbReference>
<dbReference type="OrthoDB" id="7848262at2759"/>
<dbReference type="Gene3D" id="3.90.230.10">
    <property type="entry name" value="Creatinase/methionine aminopeptidase superfamily"/>
    <property type="match status" value="1"/>
</dbReference>
<keyword evidence="7" id="KW-0479">Metal-binding</keyword>
<feature type="region of interest" description="Disordered" evidence="9">
    <location>
        <begin position="1"/>
        <end position="76"/>
    </location>
</feature>
<proteinExistence type="predicted"/>
<sequence length="351" mass="36852">MPGSLVQEEKRLDVEVEPRKEAIESEDEECGDGGAAAQEEDVEGNAAGAAGASAAAKKKKKKKKKKSGSGAAAAAAAAGEAGEAGEAAGAATTTAGAAKSLGYIPAQDNSRLRCLGSWPEVKPSQQTEPATKTIQQIFPSGIFPTGEVQAYASPPRDAEAREAARLVEVDIEGLREAAECHRQVRRYAQSLLRPGLSLTELCTKLEGKTEELIGAKGIERGKGFPTGCSINECAAHYTPNPGEDKILGEGDICKLDFGVQVRGRIIDCAFSIAFDPKFDPLINATKEATDVGLRAAGVDARLSEIGCLIDEVISSYEFESAGQTIPIKPIRNLTGHSIAPYRIHAGINPKP</sequence>
<evidence type="ECO:0000256" key="1">
    <source>
        <dbReference type="ARBA" id="ARBA00000294"/>
    </source>
</evidence>
<dbReference type="Proteomes" id="UP000030763">
    <property type="component" value="Unassembled WGS sequence"/>
</dbReference>
<protein>
    <submittedName>
        <fullName evidence="11">Methionine aminopeptidase, type II, putative</fullName>
    </submittedName>
</protein>
<dbReference type="AlphaFoldDB" id="U6M7A7"/>
<evidence type="ECO:0000256" key="3">
    <source>
        <dbReference type="ARBA" id="ARBA00001941"/>
    </source>
</evidence>
<comment type="catalytic activity">
    <reaction evidence="1">
        <text>Release of N-terminal amino acids, preferentially methionine, from peptides and arylamides.</text>
        <dbReference type="EC" id="3.4.11.18"/>
    </reaction>
</comment>
<dbReference type="InterPro" id="IPR050247">
    <property type="entry name" value="Met_Aminopeptidase_Type2"/>
</dbReference>
<dbReference type="RefSeq" id="XP_013336571.1">
    <property type="nucleotide sequence ID" value="XM_013481117.1"/>
</dbReference>
<keyword evidence="6" id="KW-0645">Protease</keyword>